<dbReference type="EMBL" id="FJUW01000013">
    <property type="protein sequence ID" value="CZS97768.1"/>
    <property type="molecule type" value="Genomic_DNA"/>
</dbReference>
<protein>
    <submittedName>
        <fullName evidence="3">Uncharacterized protein</fullName>
    </submittedName>
</protein>
<gene>
    <name evidence="3" type="ORF">RCO7_00062</name>
</gene>
<evidence type="ECO:0000256" key="1">
    <source>
        <dbReference type="SAM" id="Coils"/>
    </source>
</evidence>
<evidence type="ECO:0000313" key="3">
    <source>
        <dbReference type="EMBL" id="CZS97768.1"/>
    </source>
</evidence>
<feature type="coiled-coil region" evidence="1">
    <location>
        <begin position="147"/>
        <end position="189"/>
    </location>
</feature>
<keyword evidence="1" id="KW-0175">Coiled coil</keyword>
<dbReference type="STRING" id="914237.A0A1E1KI86"/>
<reference evidence="4" key="1">
    <citation type="submission" date="2016-03" db="EMBL/GenBank/DDBJ databases">
        <authorList>
            <person name="Ploux O."/>
        </authorList>
    </citation>
    <scope>NUCLEOTIDE SEQUENCE [LARGE SCALE GENOMIC DNA]</scope>
    <source>
        <strain evidence="4">UK7</strain>
    </source>
</reference>
<evidence type="ECO:0000313" key="4">
    <source>
        <dbReference type="Proteomes" id="UP000178129"/>
    </source>
</evidence>
<evidence type="ECO:0000256" key="2">
    <source>
        <dbReference type="SAM" id="MobiDB-lite"/>
    </source>
</evidence>
<dbReference type="AlphaFoldDB" id="A0A1E1KI86"/>
<dbReference type="Proteomes" id="UP000178129">
    <property type="component" value="Unassembled WGS sequence"/>
</dbReference>
<sequence>MSQHHSPAVHSQASQYDNRPTTQHQKKSPVQDITPPTPRDVFIAVMGVTGSRITTFIQQFCQKNLGIGYDLESYVRVGGQGMKDLRVFRKVCGEKKLGSVYLSTRSWEESGEEILDYLLTQSWKVTLDIQHEMVDEGKKLVVETNVGRELQAEIEKIKEAHKKEMLEIREDMEEAIKTQDTERQEELRR</sequence>
<keyword evidence="4" id="KW-1185">Reference proteome</keyword>
<accession>A0A1E1KI86</accession>
<name>A0A1E1KI86_9HELO</name>
<comment type="caution">
    <text evidence="3">The sequence shown here is derived from an EMBL/GenBank/DDBJ whole genome shotgun (WGS) entry which is preliminary data.</text>
</comment>
<dbReference type="InParanoid" id="A0A1E1KI86"/>
<organism evidence="3 4">
    <name type="scientific">Rhynchosporium graminicola</name>
    <dbReference type="NCBI Taxonomy" id="2792576"/>
    <lineage>
        <taxon>Eukaryota</taxon>
        <taxon>Fungi</taxon>
        <taxon>Dikarya</taxon>
        <taxon>Ascomycota</taxon>
        <taxon>Pezizomycotina</taxon>
        <taxon>Leotiomycetes</taxon>
        <taxon>Helotiales</taxon>
        <taxon>Ploettnerulaceae</taxon>
        <taxon>Rhynchosporium</taxon>
    </lineage>
</organism>
<feature type="region of interest" description="Disordered" evidence="2">
    <location>
        <begin position="1"/>
        <end position="36"/>
    </location>
</feature>
<feature type="compositionally biased region" description="Polar residues" evidence="2">
    <location>
        <begin position="1"/>
        <end position="23"/>
    </location>
</feature>
<proteinExistence type="predicted"/>